<evidence type="ECO:0000313" key="1">
    <source>
        <dbReference type="EMBL" id="CAA9516453.1"/>
    </source>
</evidence>
<dbReference type="AlphaFoldDB" id="A0A6J4T8S1"/>
<protein>
    <submittedName>
        <fullName evidence="1">Uncharacterized protein</fullName>
    </submittedName>
</protein>
<sequence length="67" mass="7293">MLPLLAVLSRTLATAAIGPHYRGLCAACHRPVLGTESASGTRSTLHHADCARYRLGNRAKARLPWQR</sequence>
<organism evidence="1">
    <name type="scientific">uncultured Solirubrobacterales bacterium</name>
    <dbReference type="NCBI Taxonomy" id="768556"/>
    <lineage>
        <taxon>Bacteria</taxon>
        <taxon>Bacillati</taxon>
        <taxon>Actinomycetota</taxon>
        <taxon>Thermoleophilia</taxon>
        <taxon>Solirubrobacterales</taxon>
        <taxon>environmental samples</taxon>
    </lineage>
</organism>
<gene>
    <name evidence="1" type="ORF">AVDCRST_MAG45-2232</name>
</gene>
<name>A0A6J4T8S1_9ACTN</name>
<dbReference type="EMBL" id="CADCVU010000190">
    <property type="protein sequence ID" value="CAA9516453.1"/>
    <property type="molecule type" value="Genomic_DNA"/>
</dbReference>
<accession>A0A6J4T8S1</accession>
<proteinExistence type="predicted"/>
<reference evidence="1" key="1">
    <citation type="submission" date="2020-02" db="EMBL/GenBank/DDBJ databases">
        <authorList>
            <person name="Meier V. D."/>
        </authorList>
    </citation>
    <scope>NUCLEOTIDE SEQUENCE</scope>
    <source>
        <strain evidence="1">AVDCRST_MAG45</strain>
    </source>
</reference>